<accession>A0ACC1IYF2</accession>
<protein>
    <submittedName>
        <fullName evidence="1">Uncharacterized protein</fullName>
    </submittedName>
</protein>
<feature type="non-terminal residue" evidence="1">
    <location>
        <position position="327"/>
    </location>
</feature>
<organism evidence="1 2">
    <name type="scientific">Linderina macrospora</name>
    <dbReference type="NCBI Taxonomy" id="4868"/>
    <lineage>
        <taxon>Eukaryota</taxon>
        <taxon>Fungi</taxon>
        <taxon>Fungi incertae sedis</taxon>
        <taxon>Zoopagomycota</taxon>
        <taxon>Kickxellomycotina</taxon>
        <taxon>Kickxellomycetes</taxon>
        <taxon>Kickxellales</taxon>
        <taxon>Kickxellaceae</taxon>
        <taxon>Linderina</taxon>
    </lineage>
</organism>
<reference evidence="1" key="1">
    <citation type="submission" date="2022-07" db="EMBL/GenBank/DDBJ databases">
        <title>Phylogenomic reconstructions and comparative analyses of Kickxellomycotina fungi.</title>
        <authorList>
            <person name="Reynolds N.K."/>
            <person name="Stajich J.E."/>
            <person name="Barry K."/>
            <person name="Grigoriev I.V."/>
            <person name="Crous P."/>
            <person name="Smith M.E."/>
        </authorList>
    </citation>
    <scope>NUCLEOTIDE SEQUENCE</scope>
    <source>
        <strain evidence="1">NRRL 5244</strain>
    </source>
</reference>
<sequence>MAYRISGDGTLRCVPVLPPTDADRSVMLKPRALILDITGCPDEDVLVSSMDIIVGESSAWSQVRALYLNIDIGNGDAFFNNKILTGVRLLARTVGECTPALHTIWYNYAQYHVVAPHRHLFSRILNPRIRHINHIHISSSTPVDLELAKHAKSRLGRLDIDMLTSNINEKLVQWLAPSLGAVRLSSLTLGKLVDILLEPTIDRYYVLEALERLRLEFDEVPLPEGMVLGERNSLEIFPALRMLEIDAFAYDIQVFLRLFAGARKLTSLAMTDCNSVITELVVDQLPDTLRNFSVSFDMAKWTVHERQDAVQGFIDRLFQTQLSFETL</sequence>
<name>A0ACC1IYF2_9FUNG</name>
<dbReference type="EMBL" id="JANBPW010006411">
    <property type="protein sequence ID" value="KAJ1930329.1"/>
    <property type="molecule type" value="Genomic_DNA"/>
</dbReference>
<dbReference type="Proteomes" id="UP001150603">
    <property type="component" value="Unassembled WGS sequence"/>
</dbReference>
<proteinExistence type="predicted"/>
<keyword evidence="2" id="KW-1185">Reference proteome</keyword>
<evidence type="ECO:0000313" key="1">
    <source>
        <dbReference type="EMBL" id="KAJ1930329.1"/>
    </source>
</evidence>
<gene>
    <name evidence="1" type="ORF">FBU59_006975</name>
</gene>
<comment type="caution">
    <text evidence="1">The sequence shown here is derived from an EMBL/GenBank/DDBJ whole genome shotgun (WGS) entry which is preliminary data.</text>
</comment>
<evidence type="ECO:0000313" key="2">
    <source>
        <dbReference type="Proteomes" id="UP001150603"/>
    </source>
</evidence>